<evidence type="ECO:0000256" key="9">
    <source>
        <dbReference type="ARBA" id="ARBA00022833"/>
    </source>
</evidence>
<dbReference type="EC" id="2.3.2.31" evidence="3"/>
<evidence type="ECO:0000256" key="2">
    <source>
        <dbReference type="ARBA" id="ARBA00004906"/>
    </source>
</evidence>
<dbReference type="SMART" id="SM00184">
    <property type="entry name" value="RING"/>
    <property type="match status" value="2"/>
</dbReference>
<organism evidence="16 17">
    <name type="scientific">Lomentospora prolificans</name>
    <dbReference type="NCBI Taxonomy" id="41688"/>
    <lineage>
        <taxon>Eukaryota</taxon>
        <taxon>Fungi</taxon>
        <taxon>Dikarya</taxon>
        <taxon>Ascomycota</taxon>
        <taxon>Pezizomycotina</taxon>
        <taxon>Sordariomycetes</taxon>
        <taxon>Hypocreomycetidae</taxon>
        <taxon>Microascales</taxon>
        <taxon>Microascaceae</taxon>
        <taxon>Lomentospora</taxon>
    </lineage>
</organism>
<accession>A0A2N3MYM2</accession>
<feature type="compositionally biased region" description="Low complexity" evidence="12">
    <location>
        <begin position="672"/>
        <end position="686"/>
    </location>
</feature>
<dbReference type="SUPFAM" id="SSF54495">
    <property type="entry name" value="UBC-like"/>
    <property type="match status" value="1"/>
</dbReference>
<dbReference type="PROSITE" id="PS51873">
    <property type="entry name" value="TRIAD"/>
    <property type="match status" value="1"/>
</dbReference>
<evidence type="ECO:0000256" key="11">
    <source>
        <dbReference type="PROSITE-ProRule" id="PRU00175"/>
    </source>
</evidence>
<dbReference type="InterPro" id="IPR013083">
    <property type="entry name" value="Znf_RING/FYVE/PHD"/>
</dbReference>
<dbReference type="OrthoDB" id="1431934at2759"/>
<dbReference type="InterPro" id="IPR016135">
    <property type="entry name" value="UBQ-conjugating_enzyme/RWD"/>
</dbReference>
<evidence type="ECO:0000256" key="10">
    <source>
        <dbReference type="ARBA" id="ARBA00044508"/>
    </source>
</evidence>
<dbReference type="SMART" id="SM00647">
    <property type="entry name" value="IBR"/>
    <property type="match status" value="2"/>
</dbReference>
<dbReference type="GO" id="GO:0016567">
    <property type="term" value="P:protein ubiquitination"/>
    <property type="evidence" value="ECO:0007669"/>
    <property type="project" value="InterPro"/>
</dbReference>
<evidence type="ECO:0000256" key="7">
    <source>
        <dbReference type="ARBA" id="ARBA00022771"/>
    </source>
</evidence>
<comment type="caution">
    <text evidence="16">The sequence shown here is derived from an EMBL/GenBank/DDBJ whole genome shotgun (WGS) entry which is preliminary data.</text>
</comment>
<evidence type="ECO:0000256" key="6">
    <source>
        <dbReference type="ARBA" id="ARBA00022737"/>
    </source>
</evidence>
<evidence type="ECO:0000256" key="8">
    <source>
        <dbReference type="ARBA" id="ARBA00022786"/>
    </source>
</evidence>
<feature type="compositionally biased region" description="Gly residues" evidence="12">
    <location>
        <begin position="609"/>
        <end position="633"/>
    </location>
</feature>
<proteinExistence type="inferred from homology"/>
<dbReference type="CDD" id="cd23134">
    <property type="entry name" value="RING-HC_ITT1-like"/>
    <property type="match status" value="1"/>
</dbReference>
<dbReference type="InterPro" id="IPR054694">
    <property type="entry name" value="Parkin-like_IBR"/>
</dbReference>
<feature type="compositionally biased region" description="Acidic residues" evidence="12">
    <location>
        <begin position="327"/>
        <end position="336"/>
    </location>
</feature>
<dbReference type="Pfam" id="PF22605">
    <property type="entry name" value="IBR_2"/>
    <property type="match status" value="1"/>
</dbReference>
<dbReference type="InterPro" id="IPR006575">
    <property type="entry name" value="RWD_dom"/>
</dbReference>
<evidence type="ECO:0000259" key="15">
    <source>
        <dbReference type="PROSITE" id="PS51873"/>
    </source>
</evidence>
<feature type="region of interest" description="Disordered" evidence="12">
    <location>
        <begin position="320"/>
        <end position="358"/>
    </location>
</feature>
<dbReference type="AlphaFoldDB" id="A0A2N3MYM2"/>
<dbReference type="SMART" id="SM00591">
    <property type="entry name" value="RWD"/>
    <property type="match status" value="1"/>
</dbReference>
<keyword evidence="5" id="KW-0479">Metal-binding</keyword>
<comment type="catalytic activity">
    <reaction evidence="1">
        <text>[E2 ubiquitin-conjugating enzyme]-S-ubiquitinyl-L-cysteine + [acceptor protein]-L-lysine = [E2 ubiquitin-conjugating enzyme]-L-cysteine + [acceptor protein]-N(6)-ubiquitinyl-L-lysine.</text>
        <dbReference type="EC" id="2.3.2.31"/>
    </reaction>
</comment>
<evidence type="ECO:0000256" key="3">
    <source>
        <dbReference type="ARBA" id="ARBA00012251"/>
    </source>
</evidence>
<dbReference type="Proteomes" id="UP000233524">
    <property type="component" value="Unassembled WGS sequence"/>
</dbReference>
<dbReference type="PROSITE" id="PS00518">
    <property type="entry name" value="ZF_RING_1"/>
    <property type="match status" value="1"/>
</dbReference>
<evidence type="ECO:0000256" key="5">
    <source>
        <dbReference type="ARBA" id="ARBA00022723"/>
    </source>
</evidence>
<feature type="domain" description="RING-type" evidence="15">
    <location>
        <begin position="191"/>
        <end position="473"/>
    </location>
</feature>
<dbReference type="CDD" id="cd23820">
    <property type="entry name" value="RWD_RNF14"/>
    <property type="match status" value="1"/>
</dbReference>
<dbReference type="GO" id="GO:0061630">
    <property type="term" value="F:ubiquitin protein ligase activity"/>
    <property type="evidence" value="ECO:0007669"/>
    <property type="project" value="UniProtKB-EC"/>
</dbReference>
<dbReference type="Gene3D" id="1.20.120.1750">
    <property type="match status" value="1"/>
</dbReference>
<dbReference type="VEuPathDB" id="FungiDB:jhhlp_008644"/>
<keyword evidence="4" id="KW-0808">Transferase</keyword>
<dbReference type="Gene3D" id="3.30.40.10">
    <property type="entry name" value="Zinc/RING finger domain, C3HC4 (zinc finger)"/>
    <property type="match status" value="1"/>
</dbReference>
<evidence type="ECO:0000256" key="4">
    <source>
        <dbReference type="ARBA" id="ARBA00022679"/>
    </source>
</evidence>
<feature type="region of interest" description="Disordered" evidence="12">
    <location>
        <begin position="526"/>
        <end position="693"/>
    </location>
</feature>
<evidence type="ECO:0000256" key="12">
    <source>
        <dbReference type="SAM" id="MobiDB-lite"/>
    </source>
</evidence>
<name>A0A2N3MYM2_9PEZI</name>
<dbReference type="CDD" id="cd20354">
    <property type="entry name" value="Rcat_RBR_RNF14"/>
    <property type="match status" value="1"/>
</dbReference>
<dbReference type="InterPro" id="IPR017907">
    <property type="entry name" value="Znf_RING_CS"/>
</dbReference>
<evidence type="ECO:0000259" key="14">
    <source>
        <dbReference type="PROSITE" id="PS50908"/>
    </source>
</evidence>
<evidence type="ECO:0000256" key="1">
    <source>
        <dbReference type="ARBA" id="ARBA00001798"/>
    </source>
</evidence>
<keyword evidence="6" id="KW-0677">Repeat</keyword>
<dbReference type="InterPro" id="IPR001841">
    <property type="entry name" value="Znf_RING"/>
</dbReference>
<dbReference type="InterPro" id="IPR047548">
    <property type="entry name" value="Rcat_RBR_RNF14"/>
</dbReference>
<dbReference type="GO" id="GO:0008270">
    <property type="term" value="F:zinc ion binding"/>
    <property type="evidence" value="ECO:0007669"/>
    <property type="project" value="UniProtKB-KW"/>
</dbReference>
<gene>
    <name evidence="16" type="ORF">jhhlp_008644</name>
</gene>
<keyword evidence="8" id="KW-0833">Ubl conjugation pathway</keyword>
<comment type="similarity">
    <text evidence="10">Belongs to the RBR family. RNF14 subfamily.</text>
</comment>
<feature type="domain" description="RING-type" evidence="13">
    <location>
        <begin position="195"/>
        <end position="240"/>
    </location>
</feature>
<dbReference type="PROSITE" id="PS50089">
    <property type="entry name" value="ZF_RING_2"/>
    <property type="match status" value="1"/>
</dbReference>
<keyword evidence="9" id="KW-0862">Zinc</keyword>
<dbReference type="SUPFAM" id="SSF57850">
    <property type="entry name" value="RING/U-box"/>
    <property type="match status" value="2"/>
</dbReference>
<reference evidence="16 17" key="1">
    <citation type="journal article" date="2017" name="G3 (Bethesda)">
        <title>First Draft Genome Sequence of the Pathogenic Fungus Lomentospora prolificans (Formerly Scedosporium prolificans).</title>
        <authorList>
            <person name="Luo R."/>
            <person name="Zimin A."/>
            <person name="Workman R."/>
            <person name="Fan Y."/>
            <person name="Pertea G."/>
            <person name="Grossman N."/>
            <person name="Wear M.P."/>
            <person name="Jia B."/>
            <person name="Miller H."/>
            <person name="Casadevall A."/>
            <person name="Timp W."/>
            <person name="Zhang S.X."/>
            <person name="Salzberg S.L."/>
        </authorList>
    </citation>
    <scope>NUCLEOTIDE SEQUENCE [LARGE SCALE GENOMIC DNA]</scope>
    <source>
        <strain evidence="16 17">JHH-5317</strain>
    </source>
</reference>
<evidence type="ECO:0000259" key="13">
    <source>
        <dbReference type="PROSITE" id="PS50089"/>
    </source>
</evidence>
<dbReference type="Gene3D" id="3.10.110.10">
    <property type="entry name" value="Ubiquitin Conjugating Enzyme"/>
    <property type="match status" value="1"/>
</dbReference>
<sequence>MDDANEDLRLDELGSLEAIFPEIQRSGDPTNLVFTLEVPVKPANSVTVVFPAAVSTDTAPDPTAVGTTVAAHAHPQNYVASHQLSYLPAILIRISLPEGYPTEKPPQVTLTTTPPWLAAGVVKTLEGDAERLWEEMGRDMVAFSYIDHVQQAAENVFGMVNPSGNLEIDLAHMVSILDYDIQARRVAFENESFDCGVCLDPKKGRSCHKMNDCGHVFCLSCLRDYYTNAIVQGDLVVVKCLSPGCAKEREAAHNNDPTKKGRKPRIHLSPGELVAIGLDQDLVSRYVSLKYKKELESDKTTVYCPRKWCNGAAISKRHKKPRGLEFVEPDDNDDGTETNQAANGTAEGGTRPEAGKDGRLSKTEDLLRICEDCGFAFCSRCYQSWHGEFFRCRAKCNGDELSEEEKASLEYISKWTRPCASCEAPAQKTEGCNHMICFRCNTHFCYLCSSWLDPQNPYSHFNNPGYRDCYQRLWDYQTGHGENNDFHEHIRQRREVAQRRERPNEPPFQIILAQPEIEEPEDNIEAFPALGGPVNGEIEWDQDAGRPRHREPNVQVAREGPLVLRIDQGPERRAVPPPVPAPPMQPDDQRGGPRVQRGRRGGGDRGRGRGWGGRGGGPAGGAGPGAGRGGLPPGRGQHQAGGPARDDFRQIRRGAPRNQNQNNRQPRRRQQGQEQGGQAQEGQAAGHIRHLPMLPLEVVEHDGEEPDELNEEQLRWVRRFVELALIDEEESGSDDDVAPF</sequence>
<dbReference type="InterPro" id="IPR044066">
    <property type="entry name" value="TRIAD_supradom"/>
</dbReference>
<dbReference type="Pfam" id="PF01485">
    <property type="entry name" value="IBR"/>
    <property type="match status" value="1"/>
</dbReference>
<dbReference type="PROSITE" id="PS50908">
    <property type="entry name" value="RWD"/>
    <property type="match status" value="1"/>
</dbReference>
<dbReference type="EMBL" id="NLAX01001623">
    <property type="protein sequence ID" value="PKS05272.1"/>
    <property type="molecule type" value="Genomic_DNA"/>
</dbReference>
<feature type="domain" description="RWD" evidence="14">
    <location>
        <begin position="11"/>
        <end position="156"/>
    </location>
</feature>
<keyword evidence="17" id="KW-1185">Reference proteome</keyword>
<dbReference type="PANTHER" id="PTHR11685">
    <property type="entry name" value="RBR FAMILY RING FINGER AND IBR DOMAIN-CONTAINING"/>
    <property type="match status" value="1"/>
</dbReference>
<dbReference type="FunFam" id="3.30.40.10:FF:000416">
    <property type="entry name" value="RBR-type E3 ubiquitin transferase"/>
    <property type="match status" value="1"/>
</dbReference>
<dbReference type="Pfam" id="PF05773">
    <property type="entry name" value="RWD"/>
    <property type="match status" value="1"/>
</dbReference>
<dbReference type="InterPro" id="IPR031127">
    <property type="entry name" value="E3_UB_ligase_RBR"/>
</dbReference>
<dbReference type="STRING" id="41688.A0A2N3MYM2"/>
<keyword evidence="7 11" id="KW-0863">Zinc-finger</keyword>
<evidence type="ECO:0000313" key="17">
    <source>
        <dbReference type="Proteomes" id="UP000233524"/>
    </source>
</evidence>
<dbReference type="InParanoid" id="A0A2N3MYM2"/>
<protein>
    <recommendedName>
        <fullName evidence="3">RBR-type E3 ubiquitin transferase</fullName>
        <ecNumber evidence="3">2.3.2.31</ecNumber>
    </recommendedName>
</protein>
<comment type="pathway">
    <text evidence="2">Protein modification; protein ubiquitination.</text>
</comment>
<feature type="compositionally biased region" description="Pro residues" evidence="12">
    <location>
        <begin position="575"/>
        <end position="585"/>
    </location>
</feature>
<feature type="compositionally biased region" description="Basic and acidic residues" evidence="12">
    <location>
        <begin position="543"/>
        <end position="552"/>
    </location>
</feature>
<dbReference type="InterPro" id="IPR002867">
    <property type="entry name" value="IBR_dom"/>
</dbReference>
<evidence type="ECO:0000313" key="16">
    <source>
        <dbReference type="EMBL" id="PKS05272.1"/>
    </source>
</evidence>